<accession>A0ABQ1UHE4</accession>
<evidence type="ECO:0000259" key="3">
    <source>
        <dbReference type="PROSITE" id="PS50175"/>
    </source>
</evidence>
<dbReference type="CDD" id="cd05483">
    <property type="entry name" value="retropepsin_like_bacteria"/>
    <property type="match status" value="1"/>
</dbReference>
<sequence>MASNARRLNDFEVGQETQWQFRSTLLWLVGRVKWSCFGLFWLCMLLLSYSGQAARNPESMPFRFKRAKLQQVSIPYKAQNDLIIVSAKLNGQGPFNFLLDTGAASSIITDPKLGQALGLQSKNSYSLAGVGTKAPVTAYRTKPVRVDLAGIEAPAFTFITVTENVLDLASLMGTPVHGILGYDLFRSFVVTIQPRLSRVTFTDPALAQPPKGKRWTSLPLRLEDAKPYITTNVVLGDSQTVPLKLVVDTGAGHALSLETASDPRLQLPANRVRSELGRSLSGPIMGYLGRVQALQLGCYQVRSLLTSFPDSSNLAHRIQVPRNGTLGFETLRRFDIVIDYPHNQLLLRPNGLQRQPFEHDMSGVRLLASGPDYREYTIASIEPNSSAAAAGLRQNDKLVLVGVMPAEGLTLAQISQLFHSQDGRNILLVVRREDGELFSTSLQLKRRI</sequence>
<keyword evidence="1" id="KW-0378">Hydrolase</keyword>
<dbReference type="SUPFAM" id="SSF50156">
    <property type="entry name" value="PDZ domain-like"/>
    <property type="match status" value="1"/>
</dbReference>
<dbReference type="Proteomes" id="UP000632273">
    <property type="component" value="Unassembled WGS sequence"/>
</dbReference>
<dbReference type="Gene3D" id="2.30.42.10">
    <property type="match status" value="1"/>
</dbReference>
<feature type="transmembrane region" description="Helical" evidence="2">
    <location>
        <begin position="32"/>
        <end position="51"/>
    </location>
</feature>
<keyword evidence="2" id="KW-0812">Transmembrane</keyword>
<name>A0ABQ1UHE4_9BACT</name>
<gene>
    <name evidence="4" type="ORF">GCM10011383_31990</name>
</gene>
<dbReference type="RefSeq" id="WP_188815045.1">
    <property type="nucleotide sequence ID" value="NZ_BMHT01000006.1"/>
</dbReference>
<dbReference type="InterPro" id="IPR034122">
    <property type="entry name" value="Retropepsin-like_bacterial"/>
</dbReference>
<protein>
    <recommendedName>
        <fullName evidence="3">Peptidase A2 domain-containing protein</fullName>
    </recommendedName>
</protein>
<proteinExistence type="predicted"/>
<comment type="caution">
    <text evidence="4">The sequence shown here is derived from an EMBL/GenBank/DDBJ whole genome shotgun (WGS) entry which is preliminary data.</text>
</comment>
<dbReference type="InterPro" id="IPR041489">
    <property type="entry name" value="PDZ_6"/>
</dbReference>
<dbReference type="Pfam" id="PF13650">
    <property type="entry name" value="Asp_protease_2"/>
    <property type="match status" value="1"/>
</dbReference>
<dbReference type="PROSITE" id="PS00141">
    <property type="entry name" value="ASP_PROTEASE"/>
    <property type="match status" value="1"/>
</dbReference>
<evidence type="ECO:0000256" key="1">
    <source>
        <dbReference type="ARBA" id="ARBA00022801"/>
    </source>
</evidence>
<dbReference type="InterPro" id="IPR021109">
    <property type="entry name" value="Peptidase_aspartic_dom_sf"/>
</dbReference>
<dbReference type="PROSITE" id="PS50175">
    <property type="entry name" value="ASP_PROT_RETROV"/>
    <property type="match status" value="1"/>
</dbReference>
<dbReference type="InterPro" id="IPR001995">
    <property type="entry name" value="Peptidase_A2_cat"/>
</dbReference>
<feature type="domain" description="Peptidase A2" evidence="3">
    <location>
        <begin position="95"/>
        <end position="131"/>
    </location>
</feature>
<keyword evidence="5" id="KW-1185">Reference proteome</keyword>
<evidence type="ECO:0000256" key="2">
    <source>
        <dbReference type="SAM" id="Phobius"/>
    </source>
</evidence>
<dbReference type="SUPFAM" id="SSF50630">
    <property type="entry name" value="Acid proteases"/>
    <property type="match status" value="1"/>
</dbReference>
<evidence type="ECO:0000313" key="4">
    <source>
        <dbReference type="EMBL" id="GGF18106.1"/>
    </source>
</evidence>
<dbReference type="Gene3D" id="2.40.70.10">
    <property type="entry name" value="Acid Proteases"/>
    <property type="match status" value="2"/>
</dbReference>
<reference evidence="5" key="1">
    <citation type="journal article" date="2019" name="Int. J. Syst. Evol. Microbiol.">
        <title>The Global Catalogue of Microorganisms (GCM) 10K type strain sequencing project: providing services to taxonomists for standard genome sequencing and annotation.</title>
        <authorList>
            <consortium name="The Broad Institute Genomics Platform"/>
            <consortium name="The Broad Institute Genome Sequencing Center for Infectious Disease"/>
            <person name="Wu L."/>
            <person name="Ma J."/>
        </authorList>
    </citation>
    <scope>NUCLEOTIDE SEQUENCE [LARGE SCALE GENOMIC DNA]</scope>
    <source>
        <strain evidence="5">CGMCC 1.15197</strain>
    </source>
</reference>
<dbReference type="Pfam" id="PF17820">
    <property type="entry name" value="PDZ_6"/>
    <property type="match status" value="1"/>
</dbReference>
<keyword evidence="2" id="KW-0472">Membrane</keyword>
<dbReference type="InterPro" id="IPR001969">
    <property type="entry name" value="Aspartic_peptidase_AS"/>
</dbReference>
<organism evidence="4 5">
    <name type="scientific">Hymenobacter cavernae</name>
    <dbReference type="NCBI Taxonomy" id="2044852"/>
    <lineage>
        <taxon>Bacteria</taxon>
        <taxon>Pseudomonadati</taxon>
        <taxon>Bacteroidota</taxon>
        <taxon>Cytophagia</taxon>
        <taxon>Cytophagales</taxon>
        <taxon>Hymenobacteraceae</taxon>
        <taxon>Hymenobacter</taxon>
    </lineage>
</organism>
<dbReference type="EMBL" id="BMHT01000006">
    <property type="protein sequence ID" value="GGF18106.1"/>
    <property type="molecule type" value="Genomic_DNA"/>
</dbReference>
<evidence type="ECO:0000313" key="5">
    <source>
        <dbReference type="Proteomes" id="UP000632273"/>
    </source>
</evidence>
<keyword evidence="2" id="KW-1133">Transmembrane helix</keyword>
<dbReference type="InterPro" id="IPR036034">
    <property type="entry name" value="PDZ_sf"/>
</dbReference>